<dbReference type="eggNOG" id="KOG1978">
    <property type="taxonomic scope" value="Eukaryota"/>
</dbReference>
<dbReference type="EMBL" id="KE123901">
    <property type="protein sequence ID" value="EPB92337.1"/>
    <property type="molecule type" value="Genomic_DNA"/>
</dbReference>
<dbReference type="InterPro" id="IPR036890">
    <property type="entry name" value="HATPase_C_sf"/>
</dbReference>
<comment type="similarity">
    <text evidence="1">Belongs to the DNA mismatch repair MutL/HexB family.</text>
</comment>
<evidence type="ECO:0000313" key="5">
    <source>
        <dbReference type="EMBL" id="EPB92337.1"/>
    </source>
</evidence>
<dbReference type="InterPro" id="IPR014762">
    <property type="entry name" value="DNA_mismatch_repair_CS"/>
</dbReference>
<feature type="compositionally biased region" description="Polar residues" evidence="3">
    <location>
        <begin position="581"/>
        <end position="590"/>
    </location>
</feature>
<dbReference type="SUPFAM" id="SSF55874">
    <property type="entry name" value="ATPase domain of HSP90 chaperone/DNA topoisomerase II/histidine kinase"/>
    <property type="match status" value="1"/>
</dbReference>
<name>S2JVA1_MUCC1</name>
<dbReference type="OMA" id="ICAISNT"/>
<feature type="compositionally biased region" description="Polar residues" evidence="3">
    <location>
        <begin position="602"/>
        <end position="625"/>
    </location>
</feature>
<dbReference type="GO" id="GO:0032389">
    <property type="term" value="C:MutLalpha complex"/>
    <property type="evidence" value="ECO:0007669"/>
    <property type="project" value="TreeGrafter"/>
</dbReference>
<dbReference type="STRING" id="1220926.S2JVA1"/>
<sequence>MTIKVLDKSTIQNLHSGQVIVDLEAIVKELIENSLDAHATCIELVFINNGLESIQVKDDGDGIEESDRLCMAKRHYTSKLVTFDDLETIASYGFRGEALNSICAVSDHVIVMTKTKADVIGKQYDVDKEGTISNEKPTNTISKSGTVVTLYKPFYNLPVRRQLAQKNITQNNKKFQDLLIKYALAHPQVRFSSHQARDTVGYSSANTNNSWIKPVTTSIHETMTMIYGSQLANMVERFVETDASHPTLTIDLVLPKRNSDPSVIYKGGDRVFIYVNQRPINYVKSELKEVVTSARDKYREAIGLSESNKKNPFVYMDIQIPPDEYDVNIEPNKTIIYFHHKELIYNLVQQMLNKAYPSTIDVYFNKQVQNNPPTTMNVDQEEEPLFVSQPPSVEEVHVPTSSARADDLIAPAATSPSPPANMDHSWSFSMLSDDEEEEEPLDVIVNATTNKPKVINTTSMANWQIDTVSSVAGPTAAPRVDVSPKPMHSMPENDTTARDNTIVTGSLAPPSRTAPKPTIPAFTIPQKRALSDTNPSDDDISIERANKRISMPYINRQRETSASLQPLDIVEDFIPPPSKPPQSTIVQSSPEIPAKTAVSAGRLTSKSTFVSPSIGRSTTNQQRQRASPAITLPTQSRATHQLGLLEAFKQKACIQNKPSSIAVATPATSSTSTQNQSLVIQWDFDQIKANYPNFKKQHDKTHLLSIEDYLATYHEIPDIDMNARLVSTTAANNNGLSFYSRGGIFELGVVKLKALGVNVIYKQLLKGHKVICKRRLNRPVQIQFQQEDPLCAALIALDTKEEVIDDDLHGNKEIAYYDITEDCVVNNGFHVRWRKDQNSHNLIIQFTGIYALESGYGPSDFREILSLLADKPNSFVRPEKIRTYLWSVAEEMYEQNERPAELQDMLQELKWSRGTTSKDSSWELARSDNGHLLACRFSNATTYQP</sequence>
<dbReference type="InterPro" id="IPR014721">
    <property type="entry name" value="Ribsml_uS5_D2-typ_fold_subgr"/>
</dbReference>
<dbReference type="GO" id="GO:0030983">
    <property type="term" value="F:mismatched DNA binding"/>
    <property type="evidence" value="ECO:0007669"/>
    <property type="project" value="InterPro"/>
</dbReference>
<dbReference type="PANTHER" id="PTHR10073:SF54">
    <property type="entry name" value="PMS1 PROTEIN HOMOLOG 1"/>
    <property type="match status" value="1"/>
</dbReference>
<dbReference type="InterPro" id="IPR020568">
    <property type="entry name" value="Ribosomal_Su5_D2-typ_SF"/>
</dbReference>
<evidence type="ECO:0000313" key="6">
    <source>
        <dbReference type="Proteomes" id="UP000014254"/>
    </source>
</evidence>
<dbReference type="CDD" id="cd16926">
    <property type="entry name" value="HATPase_MutL-MLH-PMS-like"/>
    <property type="match status" value="1"/>
</dbReference>
<dbReference type="InParanoid" id="S2JVA1"/>
<feature type="region of interest" description="Disordered" evidence="3">
    <location>
        <begin position="474"/>
        <end position="543"/>
    </location>
</feature>
<dbReference type="PANTHER" id="PTHR10073">
    <property type="entry name" value="DNA MISMATCH REPAIR PROTEIN MLH, PMS, MUTL"/>
    <property type="match status" value="1"/>
</dbReference>
<dbReference type="CDD" id="cd00782">
    <property type="entry name" value="MutL_Trans"/>
    <property type="match status" value="1"/>
</dbReference>
<feature type="region of interest" description="Disordered" evidence="3">
    <location>
        <begin position="575"/>
        <end position="629"/>
    </location>
</feature>
<dbReference type="GO" id="GO:0006298">
    <property type="term" value="P:mismatch repair"/>
    <property type="evidence" value="ECO:0007669"/>
    <property type="project" value="InterPro"/>
</dbReference>
<dbReference type="GO" id="GO:0016887">
    <property type="term" value="F:ATP hydrolysis activity"/>
    <property type="evidence" value="ECO:0007669"/>
    <property type="project" value="InterPro"/>
</dbReference>
<reference evidence="6" key="1">
    <citation type="submission" date="2013-05" db="EMBL/GenBank/DDBJ databases">
        <title>The Genome sequence of Mucor circinelloides f. circinelloides 1006PhL.</title>
        <authorList>
            <consortium name="The Broad Institute Genomics Platform"/>
            <person name="Cuomo C."/>
            <person name="Earl A."/>
            <person name="Findley K."/>
            <person name="Lee S.C."/>
            <person name="Walker B."/>
            <person name="Young S."/>
            <person name="Zeng Q."/>
            <person name="Gargeya S."/>
            <person name="Fitzgerald M."/>
            <person name="Haas B."/>
            <person name="Abouelleil A."/>
            <person name="Allen A.W."/>
            <person name="Alvarado L."/>
            <person name="Arachchi H.M."/>
            <person name="Berlin A.M."/>
            <person name="Chapman S.B."/>
            <person name="Gainer-Dewar J."/>
            <person name="Goldberg J."/>
            <person name="Griggs A."/>
            <person name="Gujja S."/>
            <person name="Hansen M."/>
            <person name="Howarth C."/>
            <person name="Imamovic A."/>
            <person name="Ireland A."/>
            <person name="Larimer J."/>
            <person name="McCowan C."/>
            <person name="Murphy C."/>
            <person name="Pearson M."/>
            <person name="Poon T.W."/>
            <person name="Priest M."/>
            <person name="Roberts A."/>
            <person name="Saif S."/>
            <person name="Shea T."/>
            <person name="Sisk P."/>
            <person name="Sykes S."/>
            <person name="Wortman J."/>
            <person name="Nusbaum C."/>
            <person name="Birren B."/>
        </authorList>
    </citation>
    <scope>NUCLEOTIDE SEQUENCE [LARGE SCALE GENOMIC DNA]</scope>
    <source>
        <strain evidence="6">1006PhL</strain>
    </source>
</reference>
<evidence type="ECO:0000256" key="1">
    <source>
        <dbReference type="ARBA" id="ARBA00006082"/>
    </source>
</evidence>
<dbReference type="Pfam" id="PF13589">
    <property type="entry name" value="HATPase_c_3"/>
    <property type="match status" value="1"/>
</dbReference>
<dbReference type="Pfam" id="PF01119">
    <property type="entry name" value="DNA_mis_repair"/>
    <property type="match status" value="1"/>
</dbReference>
<dbReference type="SMART" id="SM01340">
    <property type="entry name" value="DNA_mis_repair"/>
    <property type="match status" value="1"/>
</dbReference>
<proteinExistence type="inferred from homology"/>
<dbReference type="VEuPathDB" id="FungiDB:HMPREF1544_00906"/>
<dbReference type="SUPFAM" id="SSF54211">
    <property type="entry name" value="Ribosomal protein S5 domain 2-like"/>
    <property type="match status" value="1"/>
</dbReference>
<feature type="compositionally biased region" description="Polar residues" evidence="3">
    <location>
        <begin position="492"/>
        <end position="504"/>
    </location>
</feature>
<keyword evidence="6" id="KW-1185">Reference proteome</keyword>
<feature type="domain" description="DNA mismatch repair protein S5" evidence="4">
    <location>
        <begin position="223"/>
        <end position="357"/>
    </location>
</feature>
<organism evidence="5 6">
    <name type="scientific">Mucor circinelloides f. circinelloides (strain 1006PhL)</name>
    <name type="common">Mucormycosis agent</name>
    <name type="synonym">Calyptromyces circinelloides</name>
    <dbReference type="NCBI Taxonomy" id="1220926"/>
    <lineage>
        <taxon>Eukaryota</taxon>
        <taxon>Fungi</taxon>
        <taxon>Fungi incertae sedis</taxon>
        <taxon>Mucoromycota</taxon>
        <taxon>Mucoromycotina</taxon>
        <taxon>Mucoromycetes</taxon>
        <taxon>Mucorales</taxon>
        <taxon>Mucorineae</taxon>
        <taxon>Mucoraceae</taxon>
        <taxon>Mucor</taxon>
    </lineage>
</organism>
<gene>
    <name evidence="5" type="ORF">HMPREF1544_00906</name>
</gene>
<dbReference type="GO" id="GO:0140664">
    <property type="term" value="F:ATP-dependent DNA damage sensor activity"/>
    <property type="evidence" value="ECO:0007669"/>
    <property type="project" value="InterPro"/>
</dbReference>
<evidence type="ECO:0000256" key="3">
    <source>
        <dbReference type="SAM" id="MobiDB-lite"/>
    </source>
</evidence>
<evidence type="ECO:0000256" key="2">
    <source>
        <dbReference type="ARBA" id="ARBA00022763"/>
    </source>
</evidence>
<dbReference type="FunFam" id="3.30.565.10:FF:000017">
    <property type="entry name" value="PMS1 homolog 1, mismatch repair system component"/>
    <property type="match status" value="1"/>
</dbReference>
<dbReference type="InterPro" id="IPR013507">
    <property type="entry name" value="DNA_mismatch_S5_2-like"/>
</dbReference>
<dbReference type="PROSITE" id="PS00058">
    <property type="entry name" value="DNA_MISMATCH_REPAIR_1"/>
    <property type="match status" value="1"/>
</dbReference>
<keyword evidence="2" id="KW-0227">DNA damage</keyword>
<dbReference type="OrthoDB" id="10263226at2759"/>
<dbReference type="Gene3D" id="3.30.565.10">
    <property type="entry name" value="Histidine kinase-like ATPase, C-terminal domain"/>
    <property type="match status" value="1"/>
</dbReference>
<dbReference type="Proteomes" id="UP000014254">
    <property type="component" value="Unassembled WGS sequence"/>
</dbReference>
<dbReference type="GO" id="GO:0005524">
    <property type="term" value="F:ATP binding"/>
    <property type="evidence" value="ECO:0007669"/>
    <property type="project" value="InterPro"/>
</dbReference>
<dbReference type="Gene3D" id="3.30.230.10">
    <property type="match status" value="1"/>
</dbReference>
<evidence type="ECO:0000259" key="4">
    <source>
        <dbReference type="SMART" id="SM01340"/>
    </source>
</evidence>
<protein>
    <recommendedName>
        <fullName evidence="4">DNA mismatch repair protein S5 domain-containing protein</fullName>
    </recommendedName>
</protein>
<dbReference type="AlphaFoldDB" id="S2JVA1"/>
<accession>S2JVA1</accession>
<dbReference type="InterPro" id="IPR002099">
    <property type="entry name" value="MutL/Mlh/PMS"/>
</dbReference>
<dbReference type="InterPro" id="IPR038973">
    <property type="entry name" value="MutL/Mlh/Pms-like"/>
</dbReference>
<dbReference type="NCBIfam" id="TIGR00585">
    <property type="entry name" value="mutl"/>
    <property type="match status" value="1"/>
</dbReference>